<dbReference type="InterPro" id="IPR053837">
    <property type="entry name" value="AIMP3/p18_C"/>
</dbReference>
<dbReference type="GO" id="GO:0005737">
    <property type="term" value="C:cytoplasm"/>
    <property type="evidence" value="ECO:0007669"/>
    <property type="project" value="TreeGrafter"/>
</dbReference>
<dbReference type="GO" id="GO:0003746">
    <property type="term" value="F:translation elongation factor activity"/>
    <property type="evidence" value="ECO:0007669"/>
    <property type="project" value="UniProtKB-KW"/>
</dbReference>
<dbReference type="InterPro" id="IPR036282">
    <property type="entry name" value="Glutathione-S-Trfase_C_sf"/>
</dbReference>
<feature type="domain" description="GST C-terminal" evidence="1">
    <location>
        <begin position="136"/>
        <end position="258"/>
    </location>
</feature>
<dbReference type="SUPFAM" id="SSF47616">
    <property type="entry name" value="GST C-terminal domain-like"/>
    <property type="match status" value="1"/>
</dbReference>
<dbReference type="GO" id="GO:0043517">
    <property type="term" value="P:positive regulation of DNA damage response, signal transduction by p53 class mediator"/>
    <property type="evidence" value="ECO:0007669"/>
    <property type="project" value="InterPro"/>
</dbReference>
<dbReference type="PANTHER" id="PTHR44490">
    <property type="entry name" value="EUKARYOTIC TRANSLATION ELONGATION FACTOR 1 EPSILON-1"/>
    <property type="match status" value="1"/>
</dbReference>
<dbReference type="Pfam" id="PF21972">
    <property type="entry name" value="Arc1p_N_like"/>
    <property type="match status" value="1"/>
</dbReference>
<evidence type="ECO:0000259" key="1">
    <source>
        <dbReference type="PROSITE" id="PS50405"/>
    </source>
</evidence>
<dbReference type="PROSITE" id="PS50405">
    <property type="entry name" value="GST_CTER"/>
    <property type="match status" value="1"/>
</dbReference>
<dbReference type="InterPro" id="IPR010987">
    <property type="entry name" value="Glutathione-S-Trfase_C-like"/>
</dbReference>
<dbReference type="InterPro" id="IPR042450">
    <property type="entry name" value="EEF1E1"/>
</dbReference>
<dbReference type="PANTHER" id="PTHR44490:SF1">
    <property type="entry name" value="EUKARYOTIC TRANSLATION ELONGATION FACTOR 1 EPSILON-1"/>
    <property type="match status" value="1"/>
</dbReference>
<dbReference type="CDD" id="cd10305">
    <property type="entry name" value="GST_C_AIMP3"/>
    <property type="match status" value="1"/>
</dbReference>
<gene>
    <name evidence="2" type="ORF">FQA47_014789</name>
</gene>
<accession>A0A834BZG8</accession>
<dbReference type="GO" id="GO:0005634">
    <property type="term" value="C:nucleus"/>
    <property type="evidence" value="ECO:0007669"/>
    <property type="project" value="TreeGrafter"/>
</dbReference>
<sequence>MNDSPCDMLPERSAPPLAFSLHPQPLALADSLVICTSGIRGRRPSAPCFCKEQQGGSYNPITVVVTKAHRAMPGASPFPQTVTQPPGACPPGSLCGGDSTEHHYAISPICADSVHVPVLQNNQGPPLVGLITIACHLVKEAKRSDLLGESAASRAVVQQWLEYRVTRLDGCTKEDSKSILKELNIHLQDNVYLAGNHFTLADTLMYYGIHPLIVDLTVQEKEQYLNVARWFDHIQHVPRLRHHLPPVAVLRNRIYTGRHH</sequence>
<dbReference type="InterPro" id="IPR053836">
    <property type="entry name" value="Arc1-like_N"/>
</dbReference>
<comment type="caution">
    <text evidence="2">The sequence shown here is derived from an EMBL/GenBank/DDBJ whole genome shotgun (WGS) entry which is preliminary data.</text>
</comment>
<keyword evidence="2" id="KW-0251">Elongation factor</keyword>
<evidence type="ECO:0000313" key="2">
    <source>
        <dbReference type="EMBL" id="KAF6722857.1"/>
    </source>
</evidence>
<dbReference type="AlphaFoldDB" id="A0A834BZG8"/>
<proteinExistence type="predicted"/>
<organism evidence="2 3">
    <name type="scientific">Oryzias melastigma</name>
    <name type="common">Marine medaka</name>
    <dbReference type="NCBI Taxonomy" id="30732"/>
    <lineage>
        <taxon>Eukaryota</taxon>
        <taxon>Metazoa</taxon>
        <taxon>Chordata</taxon>
        <taxon>Craniata</taxon>
        <taxon>Vertebrata</taxon>
        <taxon>Euteleostomi</taxon>
        <taxon>Actinopterygii</taxon>
        <taxon>Neopterygii</taxon>
        <taxon>Teleostei</taxon>
        <taxon>Neoteleostei</taxon>
        <taxon>Acanthomorphata</taxon>
        <taxon>Ovalentaria</taxon>
        <taxon>Atherinomorphae</taxon>
        <taxon>Beloniformes</taxon>
        <taxon>Adrianichthyidae</taxon>
        <taxon>Oryziinae</taxon>
        <taxon>Oryzias</taxon>
    </lineage>
</organism>
<keyword evidence="2" id="KW-0648">Protein biosynthesis</keyword>
<dbReference type="Gene3D" id="1.20.1050.10">
    <property type="match status" value="1"/>
</dbReference>
<name>A0A834BZG8_ORYME</name>
<dbReference type="Gene3D" id="3.40.30.90">
    <property type="match status" value="1"/>
</dbReference>
<dbReference type="Proteomes" id="UP000646548">
    <property type="component" value="Unassembled WGS sequence"/>
</dbReference>
<protein>
    <submittedName>
        <fullName evidence="2">Eukaryotic translation elongation factor 1 epsilon-1</fullName>
    </submittedName>
</protein>
<evidence type="ECO:0000313" key="3">
    <source>
        <dbReference type="Proteomes" id="UP000646548"/>
    </source>
</evidence>
<dbReference type="GO" id="GO:0017101">
    <property type="term" value="C:aminoacyl-tRNA synthetase multienzyme complex"/>
    <property type="evidence" value="ECO:0007669"/>
    <property type="project" value="InterPro"/>
</dbReference>
<reference evidence="2" key="1">
    <citation type="journal article" name="BMC Genomics">
        <title>Long-read sequencing and de novo genome assembly of marine medaka (Oryzias melastigma).</title>
        <authorList>
            <person name="Liang P."/>
            <person name="Saqib H.S.A."/>
            <person name="Ni X."/>
            <person name="Shen Y."/>
        </authorList>
    </citation>
    <scope>NUCLEOTIDE SEQUENCE</scope>
    <source>
        <strain evidence="2">Bigg-433</strain>
    </source>
</reference>
<dbReference type="EMBL" id="WKFB01000445">
    <property type="protein sequence ID" value="KAF6722857.1"/>
    <property type="molecule type" value="Genomic_DNA"/>
</dbReference>